<sequence>MPLQLLPASAQAFAPRAPPTIVLGTKVEQWLTQALKRINRVKRPLNSVPQHYRNLTETLGGAGAIWTLTSLMLPKAPDAELRKDDNPLIEALFNYQLVHVEAYVVHVDMVSQMEVAFKLTPETIEALTEYHKDIYSADTFADTWSWPEKEAQMKKLQDEFVQAVNKFVYRTGVRVLEGLEEDGAGEVLDGRTKEVKTLIGNLFVPLLPPPPRIVDVLHPTPMLTLNVMPGHWWTLPPSLAPQPIPVDSWKVLPSTPSPTVTSCSDTQSNAFWPSEMSSLSAAQLPSPTPSYSQPTNYTSAPFFSSPQAITSMPTLQLPSTIPSHCGTDLGMGHFDSFGWSASSFPSQYATAV</sequence>
<dbReference type="Proteomes" id="UP000799767">
    <property type="component" value="Unassembled WGS sequence"/>
</dbReference>
<dbReference type="OrthoDB" id="5352472at2759"/>
<reference evidence="1" key="1">
    <citation type="journal article" date="2020" name="Stud. Mycol.">
        <title>101 Dothideomycetes genomes: a test case for predicting lifestyles and emergence of pathogens.</title>
        <authorList>
            <person name="Haridas S."/>
            <person name="Albert R."/>
            <person name="Binder M."/>
            <person name="Bloem J."/>
            <person name="Labutti K."/>
            <person name="Salamov A."/>
            <person name="Andreopoulos B."/>
            <person name="Baker S."/>
            <person name="Barry K."/>
            <person name="Bills G."/>
            <person name="Bluhm B."/>
            <person name="Cannon C."/>
            <person name="Castanera R."/>
            <person name="Culley D."/>
            <person name="Daum C."/>
            <person name="Ezra D."/>
            <person name="Gonzalez J."/>
            <person name="Henrissat B."/>
            <person name="Kuo A."/>
            <person name="Liang C."/>
            <person name="Lipzen A."/>
            <person name="Lutzoni F."/>
            <person name="Magnuson J."/>
            <person name="Mondo S."/>
            <person name="Nolan M."/>
            <person name="Ohm R."/>
            <person name="Pangilinan J."/>
            <person name="Park H.-J."/>
            <person name="Ramirez L."/>
            <person name="Alfaro M."/>
            <person name="Sun H."/>
            <person name="Tritt A."/>
            <person name="Yoshinaga Y."/>
            <person name="Zwiers L.-H."/>
            <person name="Turgeon B."/>
            <person name="Goodwin S."/>
            <person name="Spatafora J."/>
            <person name="Crous P."/>
            <person name="Grigoriev I."/>
        </authorList>
    </citation>
    <scope>NUCLEOTIDE SEQUENCE</scope>
    <source>
        <strain evidence="1">CBS 113389</strain>
    </source>
</reference>
<dbReference type="AlphaFoldDB" id="A0A6A6PXH1"/>
<dbReference type="GeneID" id="54471950"/>
<evidence type="ECO:0000313" key="2">
    <source>
        <dbReference type="Proteomes" id="UP000799767"/>
    </source>
</evidence>
<dbReference type="RefSeq" id="XP_033590763.1">
    <property type="nucleotide sequence ID" value="XM_033730948.1"/>
</dbReference>
<proteinExistence type="predicted"/>
<gene>
    <name evidence="1" type="ORF">BDY17DRAFT_249009</name>
</gene>
<protein>
    <submittedName>
        <fullName evidence="1">Uncharacterized protein</fullName>
    </submittedName>
</protein>
<organism evidence="1 2">
    <name type="scientific">Neohortaea acidophila</name>
    <dbReference type="NCBI Taxonomy" id="245834"/>
    <lineage>
        <taxon>Eukaryota</taxon>
        <taxon>Fungi</taxon>
        <taxon>Dikarya</taxon>
        <taxon>Ascomycota</taxon>
        <taxon>Pezizomycotina</taxon>
        <taxon>Dothideomycetes</taxon>
        <taxon>Dothideomycetidae</taxon>
        <taxon>Mycosphaerellales</taxon>
        <taxon>Teratosphaeriaceae</taxon>
        <taxon>Neohortaea</taxon>
    </lineage>
</organism>
<evidence type="ECO:0000313" key="1">
    <source>
        <dbReference type="EMBL" id="KAF2484193.1"/>
    </source>
</evidence>
<accession>A0A6A6PXH1</accession>
<keyword evidence="2" id="KW-1185">Reference proteome</keyword>
<dbReference type="EMBL" id="MU001634">
    <property type="protein sequence ID" value="KAF2484193.1"/>
    <property type="molecule type" value="Genomic_DNA"/>
</dbReference>
<name>A0A6A6PXH1_9PEZI</name>